<accession>A0A8K0NME5</accession>
<dbReference type="GO" id="GO:0008270">
    <property type="term" value="F:zinc ion binding"/>
    <property type="evidence" value="ECO:0007669"/>
    <property type="project" value="UniProtKB-KW"/>
</dbReference>
<feature type="region of interest" description="Disordered" evidence="6">
    <location>
        <begin position="418"/>
        <end position="439"/>
    </location>
</feature>
<gene>
    <name evidence="9" type="ORF">FFLO_06198</name>
</gene>
<dbReference type="Pfam" id="PF08600">
    <property type="entry name" value="NuBaID_C"/>
    <property type="match status" value="1"/>
</dbReference>
<proteinExistence type="predicted"/>
<dbReference type="AlphaFoldDB" id="A0A8K0NME5"/>
<reference evidence="9" key="1">
    <citation type="submission" date="2020-04" db="EMBL/GenBank/DDBJ databases">
        <title>Analysis of mating type loci in Filobasidium floriforme.</title>
        <authorList>
            <person name="Nowrousian M."/>
        </authorList>
    </citation>
    <scope>NUCLEOTIDE SEQUENCE</scope>
    <source>
        <strain evidence="9">CBS 6242</strain>
    </source>
</reference>
<evidence type="ECO:0000256" key="6">
    <source>
        <dbReference type="SAM" id="MobiDB-lite"/>
    </source>
</evidence>
<feature type="domain" description="NuBaID C-terminal" evidence="8">
    <location>
        <begin position="284"/>
        <end position="385"/>
    </location>
</feature>
<comment type="caution">
    <text evidence="9">The sequence shown here is derived from an EMBL/GenBank/DDBJ whole genome shotgun (WGS) entry which is preliminary data.</text>
</comment>
<feature type="compositionally biased region" description="Polar residues" evidence="6">
    <location>
        <begin position="88"/>
        <end position="112"/>
    </location>
</feature>
<keyword evidence="3" id="KW-0863">Zinc-finger</keyword>
<keyword evidence="2" id="KW-0479">Metal-binding</keyword>
<keyword evidence="10" id="KW-1185">Reference proteome</keyword>
<sequence>MSLDLDLQKDLHEAFRLLYDGEEDLDFDADWDEDEDDVQVPMNNTPPTEVEIPSTKYSKKRLQAMLDALIPSDPSYQPTQKRRRLLPTASNDPTPKSISSSTAQPLFSPNSTTSYRSRLLSYTLPTYSSKPESLRPQNVARYGWKNAGRERIQCETCGSAWVIKGLNDPKLVKARARLVELYEQAVRTAHTKYCPWRIVSNAASIHYQLLSLQPPLSSQLAPIAREIDSDYLKRDVKGSTSAVQVAGGLSSDELQNLLASLQTVTPTESPEILPLEPSDISAEAANLSFFGWRPYRPAASSSKASVVVVPEQPPAAVPDVLHCAICDRKIGLFNFRDRDIAAIPTGSEGGETKDAKWKKRVLDVRGEHREFCPIKVYAEPLTTDGSREDDARKEQELNLGIERPWWRSAVILRAPDTSTRQNMHSNTGMETSSGTPGDKMTKQQVLLRLKEILGEKDTRLSLRGRI</sequence>
<evidence type="ECO:0000256" key="5">
    <source>
        <dbReference type="ARBA" id="ARBA00023242"/>
    </source>
</evidence>
<feature type="region of interest" description="Disordered" evidence="6">
    <location>
        <begin position="69"/>
        <end position="112"/>
    </location>
</feature>
<feature type="domain" description="C3HC-type" evidence="7">
    <location>
        <begin position="110"/>
        <end position="232"/>
    </location>
</feature>
<keyword evidence="4" id="KW-0862">Zinc</keyword>
<dbReference type="InterPro" id="IPR012935">
    <property type="entry name" value="NuBaID_N"/>
</dbReference>
<feature type="compositionally biased region" description="Polar residues" evidence="6">
    <location>
        <begin position="418"/>
        <end position="435"/>
    </location>
</feature>
<keyword evidence="5" id="KW-0539">Nucleus</keyword>
<comment type="subcellular location">
    <subcellularLocation>
        <location evidence="1">Nucleus</location>
    </subcellularLocation>
</comment>
<dbReference type="GO" id="GO:0005634">
    <property type="term" value="C:nucleus"/>
    <property type="evidence" value="ECO:0007669"/>
    <property type="project" value="UniProtKB-SubCell"/>
</dbReference>
<evidence type="ECO:0000256" key="4">
    <source>
        <dbReference type="ARBA" id="ARBA00022833"/>
    </source>
</evidence>
<evidence type="ECO:0000256" key="1">
    <source>
        <dbReference type="ARBA" id="ARBA00004123"/>
    </source>
</evidence>
<dbReference type="Pfam" id="PF07967">
    <property type="entry name" value="zf-C3HC"/>
    <property type="match status" value="1"/>
</dbReference>
<protein>
    <recommendedName>
        <fullName evidence="11">Zf-C3HC-domain-containing protein</fullName>
    </recommendedName>
</protein>
<dbReference type="InterPro" id="IPR013909">
    <property type="entry name" value="NuBaID_C"/>
</dbReference>
<evidence type="ECO:0000256" key="3">
    <source>
        <dbReference type="ARBA" id="ARBA00022771"/>
    </source>
</evidence>
<organism evidence="9 10">
    <name type="scientific">Filobasidium floriforme</name>
    <dbReference type="NCBI Taxonomy" id="5210"/>
    <lineage>
        <taxon>Eukaryota</taxon>
        <taxon>Fungi</taxon>
        <taxon>Dikarya</taxon>
        <taxon>Basidiomycota</taxon>
        <taxon>Agaricomycotina</taxon>
        <taxon>Tremellomycetes</taxon>
        <taxon>Filobasidiales</taxon>
        <taxon>Filobasidiaceae</taxon>
        <taxon>Filobasidium</taxon>
    </lineage>
</organism>
<evidence type="ECO:0000259" key="8">
    <source>
        <dbReference type="Pfam" id="PF08600"/>
    </source>
</evidence>
<dbReference type="EMBL" id="JABELV010000187">
    <property type="protein sequence ID" value="KAG7528382.1"/>
    <property type="molecule type" value="Genomic_DNA"/>
</dbReference>
<dbReference type="Proteomes" id="UP000812966">
    <property type="component" value="Unassembled WGS sequence"/>
</dbReference>
<evidence type="ECO:0008006" key="11">
    <source>
        <dbReference type="Google" id="ProtNLM"/>
    </source>
</evidence>
<evidence type="ECO:0000259" key="7">
    <source>
        <dbReference type="Pfam" id="PF07967"/>
    </source>
</evidence>
<evidence type="ECO:0000313" key="10">
    <source>
        <dbReference type="Proteomes" id="UP000812966"/>
    </source>
</evidence>
<dbReference type="PANTHER" id="PTHR15835:SF6">
    <property type="entry name" value="ZINC FINGER C3HC-TYPE PROTEIN 1"/>
    <property type="match status" value="1"/>
</dbReference>
<evidence type="ECO:0000313" key="9">
    <source>
        <dbReference type="EMBL" id="KAG7528382.1"/>
    </source>
</evidence>
<evidence type="ECO:0000256" key="2">
    <source>
        <dbReference type="ARBA" id="ARBA00022723"/>
    </source>
</evidence>
<dbReference type="PANTHER" id="PTHR15835">
    <property type="entry name" value="NUCLEAR-INTERACTING PARTNER OF ALK"/>
    <property type="match status" value="1"/>
</dbReference>
<name>A0A8K0NME5_9TREE</name>